<name>A0A1Y1KJL4_PHOPY</name>
<protein>
    <submittedName>
        <fullName evidence="2">Uncharacterized protein</fullName>
    </submittedName>
</protein>
<sequence length="136" mass="16523">MNKKERDKDNQLQYQINEIENSTYNYTTYKEIKTLHLPKYLQKNKNIKTIARFRCGNENRTGKRWKEEKCRLCKEETETIEHVIYLQMQQSQDKQNSKGNIIGRWKRNRLDRKDVVEQRGSEKRGSEKRGIRINIM</sequence>
<evidence type="ECO:0000313" key="2">
    <source>
        <dbReference type="EMBL" id="JAV58967.1"/>
    </source>
</evidence>
<proteinExistence type="predicted"/>
<organism evidence="2">
    <name type="scientific">Photinus pyralis</name>
    <name type="common">Common eastern firefly</name>
    <name type="synonym">Lampyris pyralis</name>
    <dbReference type="NCBI Taxonomy" id="7054"/>
    <lineage>
        <taxon>Eukaryota</taxon>
        <taxon>Metazoa</taxon>
        <taxon>Ecdysozoa</taxon>
        <taxon>Arthropoda</taxon>
        <taxon>Hexapoda</taxon>
        <taxon>Insecta</taxon>
        <taxon>Pterygota</taxon>
        <taxon>Neoptera</taxon>
        <taxon>Endopterygota</taxon>
        <taxon>Coleoptera</taxon>
        <taxon>Polyphaga</taxon>
        <taxon>Elateriformia</taxon>
        <taxon>Elateroidea</taxon>
        <taxon>Lampyridae</taxon>
        <taxon>Lampyrinae</taxon>
        <taxon>Photinus</taxon>
    </lineage>
</organism>
<feature type="region of interest" description="Disordered" evidence="1">
    <location>
        <begin position="116"/>
        <end position="136"/>
    </location>
</feature>
<dbReference type="EMBL" id="GEZM01086833">
    <property type="protein sequence ID" value="JAV58967.1"/>
    <property type="molecule type" value="Transcribed_RNA"/>
</dbReference>
<feature type="compositionally biased region" description="Basic and acidic residues" evidence="1">
    <location>
        <begin position="116"/>
        <end position="130"/>
    </location>
</feature>
<evidence type="ECO:0000256" key="1">
    <source>
        <dbReference type="SAM" id="MobiDB-lite"/>
    </source>
</evidence>
<accession>A0A1Y1KJL4</accession>
<reference evidence="2" key="1">
    <citation type="journal article" date="2016" name="Sci. Rep.">
        <title>Molecular characterization of firefly nuptial gifts: a multi-omics approach sheds light on postcopulatory sexual selection.</title>
        <authorList>
            <person name="Al-Wathiqui N."/>
            <person name="Fallon T.R."/>
            <person name="South A."/>
            <person name="Weng J.K."/>
            <person name="Lewis S.M."/>
        </authorList>
    </citation>
    <scope>NUCLEOTIDE SEQUENCE</scope>
</reference>
<dbReference type="AlphaFoldDB" id="A0A1Y1KJL4"/>